<reference evidence="1" key="1">
    <citation type="submission" date="2019-04" db="EMBL/GenBank/DDBJ databases">
        <title>Microbes associate with the intestines of laboratory mice.</title>
        <authorList>
            <person name="Navarre W."/>
            <person name="Wong E."/>
            <person name="Huang K."/>
            <person name="Tropini C."/>
            <person name="Ng K."/>
            <person name="Yu B."/>
        </authorList>
    </citation>
    <scope>NUCLEOTIDE SEQUENCE</scope>
    <source>
        <strain evidence="1">NM04_E33</strain>
    </source>
</reference>
<evidence type="ECO:0000313" key="1">
    <source>
        <dbReference type="EMBL" id="TGY79012.1"/>
    </source>
</evidence>
<gene>
    <name evidence="1" type="ORF">E5331_08075</name>
</gene>
<evidence type="ECO:0000313" key="2">
    <source>
        <dbReference type="Proteomes" id="UP000306319"/>
    </source>
</evidence>
<organism evidence="1 2">
    <name type="scientific">Lepagella muris</name>
    <dbReference type="NCBI Taxonomy" id="3032870"/>
    <lineage>
        <taxon>Bacteria</taxon>
        <taxon>Pseudomonadati</taxon>
        <taxon>Bacteroidota</taxon>
        <taxon>Bacteroidia</taxon>
        <taxon>Bacteroidales</taxon>
        <taxon>Muribaculaceae</taxon>
        <taxon>Lepagella</taxon>
    </lineage>
</organism>
<name>A0AC61RJZ5_9BACT</name>
<protein>
    <submittedName>
        <fullName evidence="1">Uncharacterized protein</fullName>
    </submittedName>
</protein>
<proteinExistence type="predicted"/>
<keyword evidence="2" id="KW-1185">Reference proteome</keyword>
<comment type="caution">
    <text evidence="1">The sequence shown here is derived from an EMBL/GenBank/DDBJ whole genome shotgun (WGS) entry which is preliminary data.</text>
</comment>
<sequence>MSKSAFAQTIISKLKSSIGTSGKDYSAGSASAAMSAVAAGITEYLIANTTVMVAYVGIIPGTPPVPDPLVTDTFKIIGSCAPTGPSNSFDSWIRQIESNIIAGFQLAPKGNAGLVFAQMPFAIPGIVTTQANLTATHDVSDEDPQQKVWEVVCGGIMDWINSLAMNVTPGAATHPTAPSTGTATITKITIT</sequence>
<accession>A0AC61RJZ5</accession>
<dbReference type="Proteomes" id="UP000306319">
    <property type="component" value="Unassembled WGS sequence"/>
</dbReference>
<dbReference type="EMBL" id="SRYB01000009">
    <property type="protein sequence ID" value="TGY79012.1"/>
    <property type="molecule type" value="Genomic_DNA"/>
</dbReference>